<dbReference type="CDD" id="cd09272">
    <property type="entry name" value="RNase_HI_RT_Ty1"/>
    <property type="match status" value="1"/>
</dbReference>
<keyword evidence="4" id="KW-0539">Nucleus</keyword>
<gene>
    <name evidence="7" type="ORF">AK812_SmicGene38416</name>
</gene>
<keyword evidence="3 5" id="KW-0472">Membrane</keyword>
<dbReference type="InterPro" id="IPR023395">
    <property type="entry name" value="MCP_dom_sf"/>
</dbReference>
<evidence type="ECO:0000256" key="3">
    <source>
        <dbReference type="ARBA" id="ARBA00023136"/>
    </source>
</evidence>
<protein>
    <submittedName>
        <fullName evidence="7">Putative mitochondrial protein</fullName>
    </submittedName>
</protein>
<dbReference type="GO" id="GO:0003677">
    <property type="term" value="F:DNA binding"/>
    <property type="evidence" value="ECO:0007669"/>
    <property type="project" value="UniProtKB-UniRule"/>
</dbReference>
<keyword evidence="4" id="KW-0238">DNA-binding</keyword>
<evidence type="ECO:0000256" key="4">
    <source>
        <dbReference type="PROSITE-ProRule" id="PRU00267"/>
    </source>
</evidence>
<dbReference type="PANTHER" id="PTHR11439:SF463">
    <property type="entry name" value="REVERSE TRANSCRIPTASE TY1_COPIA-TYPE DOMAIN-CONTAINING PROTEIN"/>
    <property type="match status" value="1"/>
</dbReference>
<sequence>MHGVGIREALRGNQHPALAPPTGRFGGPLWYNSLYWPNFPPLGFLSDDSDVDFQESLRAVNPEGPLADQYVTFGAAREYLCQHGRMPQEPITLMVEVMQYDGVYDNGWHFPLQDFIPKRGHHTPYDVQSRRGFENGAVALGLNAEDFSDSVLPVSDLPAVVTVTAEPQRTRLRAVEGHQFALLSIGGWPFRIRRVGTFEGLGHGGRLELQLGSGEFSEEVLWQLLEGGKTASGGHLEEACARSGCKYWCQLYDLDWLGPKRDEHLAIDPEIPLQKGYVWFRVLERTELPGTGRRAVRVQLLEDGVVPAWLDLRYLQVWAGDMPLGYLNQVFGDEVLGRARVMRTLQDGADDRGVREVQIRNAWSNLVFKDPLCSEGNELVDLGWALHGIGYRGARISLSPYPGAWVCEDKKASYTNATHSYIACFRMALSAEPVAPKKPGGAYMLWCLCVNGLKENRARIAESLGEDGKKVTLVSKAAGAEWKTLSDKVKKPFVDMAAKLKADFLAEKEAFEKQGGVMPARKGKNAAKAAKAKKTKEHDESSLDAWSVNQLIHFNLLAGWWLRLWLQDHRKEITDALGPGHQPKQVMVEAGKRWKTCSDAEKGPYVAQASELKQAYNKQRRLGSSYTVPCGDLLGGLVLILKFLIELCSLVFTHAWTGVDMYLFLNVLAIHAAHVHVQPQRSAHTDPSVTCEVILRACQPCRLCDMMALRGSRGPLARVSGNDPENRSTMILHADDGLLAANKKEREEILKVFGKKFTVQVGDPMGAEGDKFSFLKRLYLRVPEGIVMYSNGRYLEALVEALGPNIKKRDSPADASFQEPDDSTELEPSKAATFRECVGRLLYLSHSRPDIQFAVCVLSSKMAKPTSTSFRWLLRVVGYLAGAPDLGFLIKPVVTGAKFGYEGVCYDATGYLMNYVVESITDADWAGCRRTRRSRTAVQLFLGGSLIGSLVRSQKAISLSSGESEFLAIIAGACEAIYVADCLRFMLNGRANVEILCRSDSAAGRGICQRLGCGRIRHLHCGVLWVQQAVRAKVLQLSSISGVENPADLGTKPLGGSRVRELLFTMGAVSGDTSPYGSEDKEEADRKREASKALKSLKTLSANQVTQVQALVPLVLLLSQIGRAQGLGQDGEYDLNGDTAASLVTFVAIGVTFLMIGILPFGLLGLLKWSLKALFQRKKATVEAATQTSAVMRVPKEVQADRGMSRSEQRFSESYVDKCTDLEALLSQRCRENREMERALYDLRAENRQLQQRNGRNLVDIEEVQSMTKICESTWQTLCGWCREEGVLSLFSGLLASLLSTAFEEAMDFVLGACIDHGSADAADKLVLKACGSSVVSVFTSPINYVSVIQRCQSPQLPGFARPRPLLRIIRSLPWRGSLNQLLLFSGILGLNVRLIQWKIQLKEEDQELEE</sequence>
<evidence type="ECO:0000256" key="2">
    <source>
        <dbReference type="ARBA" id="ARBA00022692"/>
    </source>
</evidence>
<dbReference type="EMBL" id="LSRX01001313">
    <property type="protein sequence ID" value="OLP81089.1"/>
    <property type="molecule type" value="Genomic_DNA"/>
</dbReference>
<comment type="subcellular location">
    <subcellularLocation>
        <location evidence="1">Membrane</location>
    </subcellularLocation>
</comment>
<evidence type="ECO:0000259" key="6">
    <source>
        <dbReference type="PROSITE" id="PS50118"/>
    </source>
</evidence>
<keyword evidence="8" id="KW-1185">Reference proteome</keyword>
<dbReference type="SUPFAM" id="SSF103506">
    <property type="entry name" value="Mitochondrial carrier"/>
    <property type="match status" value="1"/>
</dbReference>
<organism evidence="7 8">
    <name type="scientific">Symbiodinium microadriaticum</name>
    <name type="common">Dinoflagellate</name>
    <name type="synonym">Zooxanthella microadriatica</name>
    <dbReference type="NCBI Taxonomy" id="2951"/>
    <lineage>
        <taxon>Eukaryota</taxon>
        <taxon>Sar</taxon>
        <taxon>Alveolata</taxon>
        <taxon>Dinophyceae</taxon>
        <taxon>Suessiales</taxon>
        <taxon>Symbiodiniaceae</taxon>
        <taxon>Symbiodinium</taxon>
    </lineage>
</organism>
<dbReference type="OrthoDB" id="6247875at2759"/>
<keyword evidence="2 5" id="KW-0812">Transmembrane</keyword>
<dbReference type="Proteomes" id="UP000186817">
    <property type="component" value="Unassembled WGS sequence"/>
</dbReference>
<dbReference type="PROSITE" id="PS50118">
    <property type="entry name" value="HMG_BOX_2"/>
    <property type="match status" value="2"/>
</dbReference>
<reference evidence="7 8" key="1">
    <citation type="submission" date="2016-02" db="EMBL/GenBank/DDBJ databases">
        <title>Genome analysis of coral dinoflagellate symbionts highlights evolutionary adaptations to a symbiotic lifestyle.</title>
        <authorList>
            <person name="Aranda M."/>
            <person name="Li Y."/>
            <person name="Liew Y.J."/>
            <person name="Baumgarten S."/>
            <person name="Simakov O."/>
            <person name="Wilson M."/>
            <person name="Piel J."/>
            <person name="Ashoor H."/>
            <person name="Bougouffa S."/>
            <person name="Bajic V.B."/>
            <person name="Ryu T."/>
            <person name="Ravasi T."/>
            <person name="Bayer T."/>
            <person name="Micklem G."/>
            <person name="Kim H."/>
            <person name="Bhak J."/>
            <person name="Lajeunesse T.C."/>
            <person name="Voolstra C.R."/>
        </authorList>
    </citation>
    <scope>NUCLEOTIDE SEQUENCE [LARGE SCALE GENOMIC DNA]</scope>
    <source>
        <strain evidence="7 8">CCMP2467</strain>
    </source>
</reference>
<proteinExistence type="predicted"/>
<feature type="DNA-binding region" description="HMG box" evidence="4">
    <location>
        <begin position="436"/>
        <end position="512"/>
    </location>
</feature>
<dbReference type="Pfam" id="PF00505">
    <property type="entry name" value="HMG_box"/>
    <property type="match status" value="2"/>
</dbReference>
<evidence type="ECO:0000256" key="5">
    <source>
        <dbReference type="SAM" id="Phobius"/>
    </source>
</evidence>
<evidence type="ECO:0000256" key="1">
    <source>
        <dbReference type="ARBA" id="ARBA00004370"/>
    </source>
</evidence>
<feature type="domain" description="HMG box" evidence="6">
    <location>
        <begin position="564"/>
        <end position="627"/>
    </location>
</feature>
<dbReference type="Gene3D" id="1.50.40.10">
    <property type="entry name" value="Mitochondrial carrier domain"/>
    <property type="match status" value="1"/>
</dbReference>
<evidence type="ECO:0000313" key="7">
    <source>
        <dbReference type="EMBL" id="OLP81089.1"/>
    </source>
</evidence>
<dbReference type="SUPFAM" id="SSF47095">
    <property type="entry name" value="HMG-box"/>
    <property type="match status" value="2"/>
</dbReference>
<dbReference type="InterPro" id="IPR009071">
    <property type="entry name" value="HMG_box_dom"/>
</dbReference>
<name>A0A1Q9CDS6_SYMMI</name>
<evidence type="ECO:0000313" key="8">
    <source>
        <dbReference type="Proteomes" id="UP000186817"/>
    </source>
</evidence>
<feature type="transmembrane region" description="Helical" evidence="5">
    <location>
        <begin position="1143"/>
        <end position="1167"/>
    </location>
</feature>
<dbReference type="CDD" id="cd00084">
    <property type="entry name" value="HMG-box_SF"/>
    <property type="match status" value="1"/>
</dbReference>
<feature type="DNA-binding region" description="HMG box" evidence="4">
    <location>
        <begin position="564"/>
        <end position="627"/>
    </location>
</feature>
<dbReference type="GO" id="GO:0016020">
    <property type="term" value="C:membrane"/>
    <property type="evidence" value="ECO:0007669"/>
    <property type="project" value="UniProtKB-SubCell"/>
</dbReference>
<comment type="caution">
    <text evidence="7">The sequence shown here is derived from an EMBL/GenBank/DDBJ whole genome shotgun (WGS) entry which is preliminary data.</text>
</comment>
<dbReference type="GO" id="GO:0005634">
    <property type="term" value="C:nucleus"/>
    <property type="evidence" value="ECO:0007669"/>
    <property type="project" value="UniProtKB-UniRule"/>
</dbReference>
<dbReference type="Gene3D" id="1.10.30.10">
    <property type="entry name" value="High mobility group box domain"/>
    <property type="match status" value="2"/>
</dbReference>
<keyword evidence="5" id="KW-1133">Transmembrane helix</keyword>
<dbReference type="SMART" id="SM00398">
    <property type="entry name" value="HMG"/>
    <property type="match status" value="2"/>
</dbReference>
<dbReference type="PANTHER" id="PTHR11439">
    <property type="entry name" value="GAG-POL-RELATED RETROTRANSPOSON"/>
    <property type="match status" value="1"/>
</dbReference>
<accession>A0A1Q9CDS6</accession>
<feature type="domain" description="HMG box" evidence="6">
    <location>
        <begin position="436"/>
        <end position="512"/>
    </location>
</feature>
<dbReference type="InterPro" id="IPR036910">
    <property type="entry name" value="HMG_box_dom_sf"/>
</dbReference>